<evidence type="ECO:0000256" key="1">
    <source>
        <dbReference type="SAM" id="MobiDB-lite"/>
    </source>
</evidence>
<sequence length="155" mass="16195">MVKPCQRTQSANVHSARIGLIGHLQTRWNNNPTTSNSATPTSIPTTTTTTPTTNDLSVDAPLPSITDTIHPPPPSAPITATKTTCTNPVASVATSGQLTPATSTTIIITTTTNMTRDLDSVTVVIVITHSPVTSAKSATVESIATQQRLQPSMHS</sequence>
<protein>
    <submittedName>
        <fullName evidence="2 4">Uncharacterized protein</fullName>
    </submittedName>
</protein>
<name>A0A183T5M9_SCHSO</name>
<dbReference type="Proteomes" id="UP000275846">
    <property type="component" value="Unassembled WGS sequence"/>
</dbReference>
<organism evidence="4">
    <name type="scientific">Schistocephalus solidus</name>
    <name type="common">Tapeworm</name>
    <dbReference type="NCBI Taxonomy" id="70667"/>
    <lineage>
        <taxon>Eukaryota</taxon>
        <taxon>Metazoa</taxon>
        <taxon>Spiralia</taxon>
        <taxon>Lophotrochozoa</taxon>
        <taxon>Platyhelminthes</taxon>
        <taxon>Cestoda</taxon>
        <taxon>Eucestoda</taxon>
        <taxon>Diphyllobothriidea</taxon>
        <taxon>Diphyllobothriidae</taxon>
        <taxon>Schistocephalus</taxon>
    </lineage>
</organism>
<reference evidence="2 3" key="2">
    <citation type="submission" date="2018-11" db="EMBL/GenBank/DDBJ databases">
        <authorList>
            <consortium name="Pathogen Informatics"/>
        </authorList>
    </citation>
    <scope>NUCLEOTIDE SEQUENCE [LARGE SCALE GENOMIC DNA]</scope>
    <source>
        <strain evidence="2 3">NST_G2</strain>
    </source>
</reference>
<proteinExistence type="predicted"/>
<feature type="region of interest" description="Disordered" evidence="1">
    <location>
        <begin position="24"/>
        <end position="57"/>
    </location>
</feature>
<evidence type="ECO:0000313" key="2">
    <source>
        <dbReference type="EMBL" id="VDL98162.1"/>
    </source>
</evidence>
<evidence type="ECO:0000313" key="4">
    <source>
        <dbReference type="WBParaSite" id="SSLN_0001222401-mRNA-1"/>
    </source>
</evidence>
<accession>A0A183T5M9</accession>
<dbReference type="WBParaSite" id="SSLN_0001222401-mRNA-1">
    <property type="protein sequence ID" value="SSLN_0001222401-mRNA-1"/>
    <property type="gene ID" value="SSLN_0001222401"/>
</dbReference>
<reference evidence="4" key="1">
    <citation type="submission" date="2016-06" db="UniProtKB">
        <authorList>
            <consortium name="WormBaseParasite"/>
        </authorList>
    </citation>
    <scope>IDENTIFICATION</scope>
</reference>
<dbReference type="EMBL" id="UYSU01036790">
    <property type="protein sequence ID" value="VDL98162.1"/>
    <property type="molecule type" value="Genomic_DNA"/>
</dbReference>
<keyword evidence="3" id="KW-1185">Reference proteome</keyword>
<dbReference type="AlphaFoldDB" id="A0A183T5M9"/>
<evidence type="ECO:0000313" key="3">
    <source>
        <dbReference type="Proteomes" id="UP000275846"/>
    </source>
</evidence>
<feature type="compositionally biased region" description="Low complexity" evidence="1">
    <location>
        <begin position="29"/>
        <end position="54"/>
    </location>
</feature>
<gene>
    <name evidence="2" type="ORF">SSLN_LOCUS11777</name>
</gene>